<keyword evidence="3" id="KW-0012">Acyltransferase</keyword>
<dbReference type="Pfam" id="PF00195">
    <property type="entry name" value="Chal_sti_synt_N"/>
    <property type="match status" value="1"/>
</dbReference>
<dbReference type="Pfam" id="PF02797">
    <property type="entry name" value="Chal_sti_synt_C"/>
    <property type="match status" value="1"/>
</dbReference>
<dbReference type="RefSeq" id="WP_139072361.1">
    <property type="nucleotide sequence ID" value="NZ_CP040899.1"/>
</dbReference>
<evidence type="ECO:0000256" key="4">
    <source>
        <dbReference type="SAM" id="MobiDB-lite"/>
    </source>
</evidence>
<dbReference type="SUPFAM" id="SSF53901">
    <property type="entry name" value="Thiolase-like"/>
    <property type="match status" value="2"/>
</dbReference>
<dbReference type="InterPro" id="IPR001099">
    <property type="entry name" value="Chalcone/stilbene_synt_N"/>
</dbReference>
<accession>A0ABX5VRJ3</accession>
<gene>
    <name evidence="7" type="ORF">FE251_14700</name>
</gene>
<dbReference type="Gene3D" id="3.40.47.10">
    <property type="match status" value="2"/>
</dbReference>
<evidence type="ECO:0000256" key="1">
    <source>
        <dbReference type="ARBA" id="ARBA00005531"/>
    </source>
</evidence>
<feature type="region of interest" description="Disordered" evidence="4">
    <location>
        <begin position="207"/>
        <end position="231"/>
    </location>
</feature>
<evidence type="ECO:0000259" key="5">
    <source>
        <dbReference type="Pfam" id="PF00195"/>
    </source>
</evidence>
<proteinExistence type="inferred from homology"/>
<dbReference type="Proteomes" id="UP000313948">
    <property type="component" value="Chromosome"/>
</dbReference>
<dbReference type="InterPro" id="IPR016039">
    <property type="entry name" value="Thiolase-like"/>
</dbReference>
<feature type="domain" description="Chalcone/stilbene synthase N-terminal" evidence="5">
    <location>
        <begin position="4"/>
        <end position="200"/>
    </location>
</feature>
<evidence type="ECO:0000256" key="3">
    <source>
        <dbReference type="ARBA" id="ARBA00023315"/>
    </source>
</evidence>
<keyword evidence="2" id="KW-0808">Transferase</keyword>
<dbReference type="PIRSF" id="PIRSF000451">
    <property type="entry name" value="PKS_III"/>
    <property type="match status" value="1"/>
</dbReference>
<dbReference type="InterPro" id="IPR011141">
    <property type="entry name" value="Polyketide_synthase_type-III"/>
</dbReference>
<dbReference type="EMBL" id="CP040899">
    <property type="protein sequence ID" value="QDB80481.1"/>
    <property type="molecule type" value="Genomic_DNA"/>
</dbReference>
<evidence type="ECO:0000259" key="6">
    <source>
        <dbReference type="Pfam" id="PF02797"/>
    </source>
</evidence>
<dbReference type="PANTHER" id="PTHR11877">
    <property type="entry name" value="HYDROXYMETHYLGLUTARYL-COA SYNTHASE"/>
    <property type="match status" value="1"/>
</dbReference>
<sequence>MTSLLAVEPVLPTHHYRQEELTDALVDLIGLDERGERLLRRIHAGCEVDHRYLALPIEQYAGLLDFGQTNDAFIAAAVDLGARALSGALERAGLRPEDLDLVISTTITGLAVPSLEARIAARLGLRADVVRVPIVGLGCMAGAAGTGRLHDFLEGRPRGVAALVSVELCSLTVQRGDSSGANLVASGLFGDGAGAVVAVGRDHPLAGGHDPAVGESGGRVGAAGRGGGGAPPRVVASASRLYAGTEAVMGWDVRSSGLRIVLGAEVPDLVRDNVGADVAAFLAGHGLGIEDVGWWVCHPGGPKVIGSLAETLGLPREALALTTESLRDVGNLSSASVLHILRAALDAAPAPGSMGLMMAMGPGFSLEMVLLEAR</sequence>
<evidence type="ECO:0000256" key="2">
    <source>
        <dbReference type="ARBA" id="ARBA00022679"/>
    </source>
</evidence>
<evidence type="ECO:0000313" key="7">
    <source>
        <dbReference type="EMBL" id="QDB80481.1"/>
    </source>
</evidence>
<dbReference type="PANTHER" id="PTHR11877:SF99">
    <property type="entry name" value="1,3,6,8-TETRAHYDROXYNAPHTHALENE SYNTHASE"/>
    <property type="match status" value="1"/>
</dbReference>
<organism evidence="7 8">
    <name type="scientific">Georgenia wutianyii</name>
    <dbReference type="NCBI Taxonomy" id="2585135"/>
    <lineage>
        <taxon>Bacteria</taxon>
        <taxon>Bacillati</taxon>
        <taxon>Actinomycetota</taxon>
        <taxon>Actinomycetes</taxon>
        <taxon>Micrococcales</taxon>
        <taxon>Bogoriellaceae</taxon>
        <taxon>Georgenia</taxon>
    </lineage>
</organism>
<dbReference type="CDD" id="cd00831">
    <property type="entry name" value="CHS_like"/>
    <property type="match status" value="1"/>
</dbReference>
<protein>
    <submittedName>
        <fullName evidence="7">Type III polyketide synthase</fullName>
    </submittedName>
</protein>
<reference evidence="7 8" key="1">
    <citation type="submission" date="2019-05" db="EMBL/GenBank/DDBJ databases">
        <title>Georgenia *** sp. nov., and Georgenia *** sp. nov., isolated from the intestinal contents of plateau pika (Ochotona curzoniae) in the Qinghai-Tibet plateau of China.</title>
        <authorList>
            <person name="Tian Z."/>
        </authorList>
    </citation>
    <scope>NUCLEOTIDE SEQUENCE [LARGE SCALE GENOMIC DNA]</scope>
    <source>
        <strain evidence="7 8">Z294</strain>
    </source>
</reference>
<comment type="similarity">
    <text evidence="1">Belongs to the thiolase-like superfamily. Chalcone/stilbene synthases family.</text>
</comment>
<feature type="domain" description="Chalcone/stilbene synthase C-terminal" evidence="6">
    <location>
        <begin position="235"/>
        <end position="372"/>
    </location>
</feature>
<evidence type="ECO:0000313" key="8">
    <source>
        <dbReference type="Proteomes" id="UP000313948"/>
    </source>
</evidence>
<keyword evidence="8" id="KW-1185">Reference proteome</keyword>
<feature type="compositionally biased region" description="Gly residues" evidence="4">
    <location>
        <begin position="215"/>
        <end position="230"/>
    </location>
</feature>
<name>A0ABX5VRJ3_9MICO</name>
<dbReference type="InterPro" id="IPR012328">
    <property type="entry name" value="Chalcone/stilbene_synt_C"/>
</dbReference>